<gene>
    <name evidence="2" type="ORF">OSTLU_30296</name>
</gene>
<evidence type="ECO:0000313" key="2">
    <source>
        <dbReference type="EMBL" id="ABO94804.1"/>
    </source>
</evidence>
<name>A4RSD3_OSTLU</name>
<sequence length="322" mass="34384">MPMPMPTRLTKTTPTTRARHRAGRGTRARRGATSASTREDVRDIARDIATATPTSRAHSLADCAYATATTSATMRLRDRVACALAATAIEAVVASGMDPAEGGFGAEDEDFRGAESLLISLALEEAMKRNGDRREVRVRVGYALCAMTEDASEATAHAWLEIEGKVLDVCSPGMILCEAARRSGVDYDDRDAMTAQFGAEALLAAGYAPATKERPMRHRPLTVLNVAVPLGGSRGAREKTKPGYGLTLKPPPAGVRGAANAQKRVEFFQSQVLAAGVLGIEKFKDAAPPAARAAYERIVAARVETVRSREDRLERAIAPARP</sequence>
<evidence type="ECO:0000313" key="3">
    <source>
        <dbReference type="Proteomes" id="UP000001568"/>
    </source>
</evidence>
<dbReference type="Proteomes" id="UP000001568">
    <property type="component" value="Chromosome 2"/>
</dbReference>
<dbReference type="OrthoDB" id="10574155at2759"/>
<feature type="region of interest" description="Disordered" evidence="1">
    <location>
        <begin position="1"/>
        <end position="39"/>
    </location>
</feature>
<evidence type="ECO:0000256" key="1">
    <source>
        <dbReference type="SAM" id="MobiDB-lite"/>
    </source>
</evidence>
<feature type="compositionally biased region" description="Basic residues" evidence="1">
    <location>
        <begin position="17"/>
        <end position="30"/>
    </location>
</feature>
<keyword evidence="3" id="KW-1185">Reference proteome</keyword>
<organism evidence="2 3">
    <name type="scientific">Ostreococcus lucimarinus (strain CCE9901)</name>
    <dbReference type="NCBI Taxonomy" id="436017"/>
    <lineage>
        <taxon>Eukaryota</taxon>
        <taxon>Viridiplantae</taxon>
        <taxon>Chlorophyta</taxon>
        <taxon>Mamiellophyceae</taxon>
        <taxon>Mamiellales</taxon>
        <taxon>Bathycoccaceae</taxon>
        <taxon>Ostreococcus</taxon>
    </lineage>
</organism>
<reference evidence="2 3" key="1">
    <citation type="journal article" date="2007" name="Proc. Natl. Acad. Sci. U.S.A.">
        <title>The tiny eukaryote Ostreococcus provides genomic insights into the paradox of plankton speciation.</title>
        <authorList>
            <person name="Palenik B."/>
            <person name="Grimwood J."/>
            <person name="Aerts A."/>
            <person name="Rouze P."/>
            <person name="Salamov A."/>
            <person name="Putnam N."/>
            <person name="Dupont C."/>
            <person name="Jorgensen R."/>
            <person name="Derelle E."/>
            <person name="Rombauts S."/>
            <person name="Zhou K."/>
            <person name="Otillar R."/>
            <person name="Merchant S.S."/>
            <person name="Podell S."/>
            <person name="Gaasterland T."/>
            <person name="Napoli C."/>
            <person name="Gendler K."/>
            <person name="Manuell A."/>
            <person name="Tai V."/>
            <person name="Vallon O."/>
            <person name="Piganeau G."/>
            <person name="Jancek S."/>
            <person name="Heijde M."/>
            <person name="Jabbari K."/>
            <person name="Bowler C."/>
            <person name="Lohr M."/>
            <person name="Robbens S."/>
            <person name="Werner G."/>
            <person name="Dubchak I."/>
            <person name="Pazour G.J."/>
            <person name="Ren Q."/>
            <person name="Paulsen I."/>
            <person name="Delwiche C."/>
            <person name="Schmutz J."/>
            <person name="Rokhsar D."/>
            <person name="Van de Peer Y."/>
            <person name="Moreau H."/>
            <person name="Grigoriev I.V."/>
        </authorList>
    </citation>
    <scope>NUCLEOTIDE SEQUENCE [LARGE SCALE GENOMIC DNA]</scope>
    <source>
        <strain evidence="2 3">CCE9901</strain>
    </source>
</reference>
<dbReference type="Gramene" id="ABO94804">
    <property type="protein sequence ID" value="ABO94804"/>
    <property type="gene ID" value="OSTLU_30296"/>
</dbReference>
<dbReference type="OMA" id="IECACES"/>
<accession>A4RSD3</accession>
<dbReference type="GeneID" id="5000085"/>
<dbReference type="AlphaFoldDB" id="A4RSD3"/>
<dbReference type="KEGG" id="olu:OSTLU_30296"/>
<protein>
    <submittedName>
        <fullName evidence="2">Uncharacterized protein</fullName>
    </submittedName>
</protein>
<dbReference type="HOGENOM" id="CLU_864333_0_0_1"/>
<feature type="compositionally biased region" description="Low complexity" evidence="1">
    <location>
        <begin position="7"/>
        <end position="16"/>
    </location>
</feature>
<dbReference type="EMBL" id="CP000582">
    <property type="protein sequence ID" value="ABO94804.1"/>
    <property type="molecule type" value="Genomic_DNA"/>
</dbReference>
<dbReference type="RefSeq" id="XP_001416511.1">
    <property type="nucleotide sequence ID" value="XM_001416474.1"/>
</dbReference>
<proteinExistence type="predicted"/>